<dbReference type="OrthoDB" id="5874911at2759"/>
<dbReference type="Proteomes" id="UP000025227">
    <property type="component" value="Unplaced"/>
</dbReference>
<feature type="region of interest" description="Disordered" evidence="1">
    <location>
        <begin position="87"/>
        <end position="118"/>
    </location>
</feature>
<keyword evidence="2" id="KW-1185">Reference proteome</keyword>
<evidence type="ECO:0000313" key="3">
    <source>
        <dbReference type="WBParaSite" id="HCON_00172260-00001"/>
    </source>
</evidence>
<protein>
    <submittedName>
        <fullName evidence="3">Ty3-gypsy retrotransposon protein</fullName>
    </submittedName>
</protein>
<evidence type="ECO:0000256" key="1">
    <source>
        <dbReference type="SAM" id="MobiDB-lite"/>
    </source>
</evidence>
<reference evidence="3" key="1">
    <citation type="submission" date="2020-12" db="UniProtKB">
        <authorList>
            <consortium name="WormBaseParasite"/>
        </authorList>
    </citation>
    <scope>IDENTIFICATION</scope>
    <source>
        <strain evidence="3">MHco3</strain>
    </source>
</reference>
<evidence type="ECO:0000313" key="2">
    <source>
        <dbReference type="Proteomes" id="UP000025227"/>
    </source>
</evidence>
<name>A0A7I5EDW8_HAECO</name>
<dbReference type="AlphaFoldDB" id="A0A7I5EDW8"/>
<dbReference type="WBParaSite" id="HCON_00172260-00001">
    <property type="protein sequence ID" value="HCON_00172260-00001"/>
    <property type="gene ID" value="HCON_00172260"/>
</dbReference>
<proteinExistence type="predicted"/>
<feature type="compositionally biased region" description="Basic and acidic residues" evidence="1">
    <location>
        <begin position="91"/>
        <end position="118"/>
    </location>
</feature>
<sequence>MDRLYESRTQGDEELAYQREQQLQIEDPQMQIKDVMAIIEIDVRRLQTTMKEIKEYMAAAERPRKGESLAIQIDVNKGRTVVVQEGTQVAERQEDPKKSLPAQVKERGDREATASEETDKQYFGRLVLETNGAKRKAKDRMLSSSVEKAVIRQEPSEGRQNQLQRKRTSSDKEPIAMAGRFDVRVRLSLR</sequence>
<accession>A0A7I5EDW8</accession>
<feature type="region of interest" description="Disordered" evidence="1">
    <location>
        <begin position="134"/>
        <end position="177"/>
    </location>
</feature>
<organism evidence="2 3">
    <name type="scientific">Haemonchus contortus</name>
    <name type="common">Barber pole worm</name>
    <dbReference type="NCBI Taxonomy" id="6289"/>
    <lineage>
        <taxon>Eukaryota</taxon>
        <taxon>Metazoa</taxon>
        <taxon>Ecdysozoa</taxon>
        <taxon>Nematoda</taxon>
        <taxon>Chromadorea</taxon>
        <taxon>Rhabditida</taxon>
        <taxon>Rhabditina</taxon>
        <taxon>Rhabditomorpha</taxon>
        <taxon>Strongyloidea</taxon>
        <taxon>Trichostrongylidae</taxon>
        <taxon>Haemonchus</taxon>
    </lineage>
</organism>